<protein>
    <submittedName>
        <fullName evidence="3">NUDIX hydrolase</fullName>
    </submittedName>
</protein>
<name>A0A318LX84_9PSEU</name>
<dbReference type="Proteomes" id="UP000247892">
    <property type="component" value="Unassembled WGS sequence"/>
</dbReference>
<evidence type="ECO:0000259" key="2">
    <source>
        <dbReference type="PROSITE" id="PS51462"/>
    </source>
</evidence>
<dbReference type="SUPFAM" id="SSF55811">
    <property type="entry name" value="Nudix"/>
    <property type="match status" value="1"/>
</dbReference>
<comment type="caution">
    <text evidence="3">The sequence shown here is derived from an EMBL/GenBank/DDBJ whole genome shotgun (WGS) entry which is preliminary data.</text>
</comment>
<feature type="domain" description="Nudix hydrolase" evidence="2">
    <location>
        <begin position="44"/>
        <end position="177"/>
    </location>
</feature>
<dbReference type="AlphaFoldDB" id="A0A318LX84"/>
<dbReference type="OrthoDB" id="129709at2"/>
<evidence type="ECO:0000313" key="4">
    <source>
        <dbReference type="Proteomes" id="UP000247892"/>
    </source>
</evidence>
<evidence type="ECO:0000313" key="3">
    <source>
        <dbReference type="EMBL" id="PXY37328.1"/>
    </source>
</evidence>
<keyword evidence="4" id="KW-1185">Reference proteome</keyword>
<dbReference type="InterPro" id="IPR015797">
    <property type="entry name" value="NUDIX_hydrolase-like_dom_sf"/>
</dbReference>
<dbReference type="CDD" id="cd03674">
    <property type="entry name" value="NUDIX_Hydrolase"/>
    <property type="match status" value="1"/>
</dbReference>
<dbReference type="PROSITE" id="PS51462">
    <property type="entry name" value="NUDIX"/>
    <property type="match status" value="1"/>
</dbReference>
<dbReference type="RefSeq" id="WP_110335123.1">
    <property type="nucleotide sequence ID" value="NZ_JBHVKT010000066.1"/>
</dbReference>
<dbReference type="Pfam" id="PF00293">
    <property type="entry name" value="NUDIX"/>
    <property type="match status" value="1"/>
</dbReference>
<sequence>MLHADVVSVLDAWRPSTRGQESLRQSYLGFLAARQDACARECAPGHITASAVVLDEPGERVLLTLHPRVGRWLQLGGHCEPGDATLAEAALREATEESGMTGLKLDPEPVHLDVHPITCSLGVPTRHFDVRFLVRAPQGAEPVASDESDDLRWWPVHALPPGSEELTELIAAALERA</sequence>
<gene>
    <name evidence="3" type="ORF">BA062_06225</name>
</gene>
<dbReference type="EMBL" id="MASU01000003">
    <property type="protein sequence ID" value="PXY37328.1"/>
    <property type="molecule type" value="Genomic_DNA"/>
</dbReference>
<organism evidence="3 4">
    <name type="scientific">Prauserella flavalba</name>
    <dbReference type="NCBI Taxonomy" id="1477506"/>
    <lineage>
        <taxon>Bacteria</taxon>
        <taxon>Bacillati</taxon>
        <taxon>Actinomycetota</taxon>
        <taxon>Actinomycetes</taxon>
        <taxon>Pseudonocardiales</taxon>
        <taxon>Pseudonocardiaceae</taxon>
        <taxon>Prauserella</taxon>
    </lineage>
</organism>
<reference evidence="3 4" key="1">
    <citation type="submission" date="2016-07" db="EMBL/GenBank/DDBJ databases">
        <title>Draft genome sequence of Prauserella sp. YIM 121212, isolated from alkaline soil.</title>
        <authorList>
            <person name="Ruckert C."/>
            <person name="Albersmeier A."/>
            <person name="Jiang C.-L."/>
            <person name="Jiang Y."/>
            <person name="Kalinowski J."/>
            <person name="Schneider O."/>
            <person name="Winkler A."/>
            <person name="Zotchev S.B."/>
        </authorList>
    </citation>
    <scope>NUCLEOTIDE SEQUENCE [LARGE SCALE GENOMIC DNA]</scope>
    <source>
        <strain evidence="3 4">YIM 121212</strain>
    </source>
</reference>
<dbReference type="GO" id="GO:0016787">
    <property type="term" value="F:hydrolase activity"/>
    <property type="evidence" value="ECO:0007669"/>
    <property type="project" value="UniProtKB-KW"/>
</dbReference>
<dbReference type="Gene3D" id="3.90.79.10">
    <property type="entry name" value="Nucleoside Triphosphate Pyrophosphohydrolase"/>
    <property type="match status" value="1"/>
</dbReference>
<accession>A0A318LX84</accession>
<dbReference type="PANTHER" id="PTHR43736:SF1">
    <property type="entry name" value="DIHYDRONEOPTERIN TRIPHOSPHATE DIPHOSPHATASE"/>
    <property type="match status" value="1"/>
</dbReference>
<dbReference type="InterPro" id="IPR000086">
    <property type="entry name" value="NUDIX_hydrolase_dom"/>
</dbReference>
<comment type="similarity">
    <text evidence="1">Belongs to the Nudix hydrolase family.</text>
</comment>
<keyword evidence="3" id="KW-0378">Hydrolase</keyword>
<proteinExistence type="inferred from homology"/>
<evidence type="ECO:0000256" key="1">
    <source>
        <dbReference type="ARBA" id="ARBA00005582"/>
    </source>
</evidence>
<dbReference type="PANTHER" id="PTHR43736">
    <property type="entry name" value="ADP-RIBOSE PYROPHOSPHATASE"/>
    <property type="match status" value="1"/>
</dbReference>